<dbReference type="Proteomes" id="UP000054826">
    <property type="component" value="Unassembled WGS sequence"/>
</dbReference>
<evidence type="ECO:0000313" key="1">
    <source>
        <dbReference type="EMBL" id="KRY97021.1"/>
    </source>
</evidence>
<evidence type="ECO:0000313" key="2">
    <source>
        <dbReference type="Proteomes" id="UP000054826"/>
    </source>
</evidence>
<organism evidence="1 2">
    <name type="scientific">Trichinella pseudospiralis</name>
    <name type="common">Parasitic roundworm</name>
    <dbReference type="NCBI Taxonomy" id="6337"/>
    <lineage>
        <taxon>Eukaryota</taxon>
        <taxon>Metazoa</taxon>
        <taxon>Ecdysozoa</taxon>
        <taxon>Nematoda</taxon>
        <taxon>Enoplea</taxon>
        <taxon>Dorylaimia</taxon>
        <taxon>Trichinellida</taxon>
        <taxon>Trichinellidae</taxon>
        <taxon>Trichinella</taxon>
    </lineage>
</organism>
<name>A0A0V1GFK0_TRIPS</name>
<gene>
    <name evidence="1" type="ORF">T4C_305</name>
</gene>
<comment type="caution">
    <text evidence="1">The sequence shown here is derived from an EMBL/GenBank/DDBJ whole genome shotgun (WGS) entry which is preliminary data.</text>
</comment>
<dbReference type="AlphaFoldDB" id="A0A0V1GFK0"/>
<protein>
    <submittedName>
        <fullName evidence="1">Uncharacterized protein</fullName>
    </submittedName>
</protein>
<reference evidence="1 2" key="1">
    <citation type="submission" date="2015-01" db="EMBL/GenBank/DDBJ databases">
        <title>Evolution of Trichinella species and genotypes.</title>
        <authorList>
            <person name="Korhonen P.K."/>
            <person name="Edoardo P."/>
            <person name="Giuseppe L.R."/>
            <person name="Gasser R.B."/>
        </authorList>
    </citation>
    <scope>NUCLEOTIDE SEQUENCE [LARGE SCALE GENOMIC DNA]</scope>
    <source>
        <strain evidence="1">ISS176</strain>
    </source>
</reference>
<dbReference type="EMBL" id="JYDV01002961">
    <property type="protein sequence ID" value="KRY97021.1"/>
    <property type="molecule type" value="Genomic_DNA"/>
</dbReference>
<proteinExistence type="predicted"/>
<accession>A0A0V1GFK0</accession>
<sequence length="32" mass="3812">MSLSKENSFEFMNSGTFKNYLLIFTYKILCKI</sequence>